<dbReference type="STRING" id="1454003.AW10_01578"/>
<feature type="domain" description="Poly-beta-hydroxybutyrate polymerase N-terminal" evidence="5">
    <location>
        <begin position="151"/>
        <end position="191"/>
    </location>
</feature>
<accession>A0A011QQ35</accession>
<comment type="caution">
    <text evidence="6">The sequence shown here is derived from an EMBL/GenBank/DDBJ whole genome shotgun (WGS) entry which is preliminary data.</text>
</comment>
<organism evidence="6 7">
    <name type="scientific">Candidatus Accumulibacter appositus</name>
    <dbReference type="NCBI Taxonomy" id="1454003"/>
    <lineage>
        <taxon>Bacteria</taxon>
        <taxon>Pseudomonadati</taxon>
        <taxon>Pseudomonadota</taxon>
        <taxon>Betaproteobacteria</taxon>
        <taxon>Candidatus Accumulibacter</taxon>
    </lineage>
</organism>
<feature type="domain" description="Poly-beta-hydroxybutyrate polymerase N-terminal" evidence="4">
    <location>
        <begin position="229"/>
        <end position="397"/>
    </location>
</feature>
<evidence type="ECO:0000256" key="2">
    <source>
        <dbReference type="ARBA" id="ARBA00023315"/>
    </source>
</evidence>
<sequence length="720" mass="78705">MSENPENTLPPSTDAEATEDGASTSLPSGPSGTGASNKPLAKRRPRAGATSRKKPAPSSVTTPGAGEAAASSIPPTGEAESTAANERRPRATRQSKSAKAPATTGAARNVATDLKAGAKAATTPGATAATPAHADLSRRLGDRHLLDSSALEEIDRMTNVALGKLSGGISPASLAMAYLDWMVHLASSPGKQFQLAAKATRKAMRLGSYALTSAVTGNAEPCIQPLPGDHRFDHPGWQRFPYNVIYQGFLLNQQWWHNATTDVRGISKHSQAAVSFTARQILDMTAPCNLPFLNPEIAEATINERGANLLRGASNYREDFKRSLRNEAPAGVEAFRVGENLAVTPGKVVYRNHLIELIQYAPTTDTVHREPVLMQSAWMMKYYILDLSPHNSLVKYLVDRGHSVYMVSWLNPGPEHRNLGMEDYRRHGTLAAIEVISELQPGLKIHAAGYCLGGILLTITAAAMARDGDERLASVTLFTTMTDFTEVGEINVFMDASEVTLLEDMMWQTGYLDHKQVSGGFQVLKSADLIWSKMVREYYLGHREPMFDLMAWNADGTRMPYRQHSELLRRLYVDNELFQGKYMVEGRAISISDIHCPIFAVAAAGDHVAPWHSVYKLHLQSDATELTFVLTSGGHNVGIVNEPGHPRRSYQLSVCHEGDRCIDPETWKERTPKSEGSWWPAWQQWLEAHSSGRAAPPAMGAAEKGYEPLCDSPGTYVLQQ</sequence>
<dbReference type="InterPro" id="IPR010941">
    <property type="entry name" value="PhaC_N"/>
</dbReference>
<dbReference type="Proteomes" id="UP000021816">
    <property type="component" value="Unassembled WGS sequence"/>
</dbReference>
<dbReference type="InterPro" id="IPR022211">
    <property type="entry name" value="PHBC_N"/>
</dbReference>
<dbReference type="Pfam" id="PF07167">
    <property type="entry name" value="PhaC_N"/>
    <property type="match status" value="1"/>
</dbReference>
<evidence type="ECO:0000259" key="4">
    <source>
        <dbReference type="Pfam" id="PF07167"/>
    </source>
</evidence>
<dbReference type="InterPro" id="IPR029058">
    <property type="entry name" value="AB_hydrolase_fold"/>
</dbReference>
<feature type="compositionally biased region" description="Polar residues" evidence="3">
    <location>
        <begin position="1"/>
        <end position="11"/>
    </location>
</feature>
<dbReference type="PANTHER" id="PTHR36837:SF5">
    <property type="entry name" value="POLY-3-HYDROXYBUTYRATE SYNTHASE"/>
    <property type="match status" value="1"/>
</dbReference>
<feature type="compositionally biased region" description="Basic residues" evidence="3">
    <location>
        <begin position="40"/>
        <end position="55"/>
    </location>
</feature>
<dbReference type="InterPro" id="IPR051321">
    <property type="entry name" value="PHA/PHB_synthase"/>
</dbReference>
<keyword evidence="1 6" id="KW-0808">Transferase</keyword>
<dbReference type="Gene3D" id="3.40.50.1820">
    <property type="entry name" value="alpha/beta hydrolase"/>
    <property type="match status" value="1"/>
</dbReference>
<keyword evidence="2 6" id="KW-0012">Acyltransferase</keyword>
<protein>
    <submittedName>
        <fullName evidence="6">Poly-beta-hydroxybutyrate polymerase</fullName>
        <ecNumber evidence="6">2.3.1.-</ecNumber>
    </submittedName>
</protein>
<dbReference type="EMBL" id="JEMX01000028">
    <property type="protein sequence ID" value="EXI80964.1"/>
    <property type="molecule type" value="Genomic_DNA"/>
</dbReference>
<name>A0A011QQ35_9PROT</name>
<dbReference type="PATRIC" id="fig|1454003.3.peg.1629"/>
<dbReference type="GO" id="GO:0016746">
    <property type="term" value="F:acyltransferase activity"/>
    <property type="evidence" value="ECO:0007669"/>
    <property type="project" value="UniProtKB-KW"/>
</dbReference>
<dbReference type="EC" id="2.3.1.-" evidence="6"/>
<dbReference type="PANTHER" id="PTHR36837">
    <property type="entry name" value="POLY(3-HYDROXYALKANOATE) POLYMERASE SUBUNIT PHAC"/>
    <property type="match status" value="1"/>
</dbReference>
<feature type="compositionally biased region" description="Low complexity" evidence="3">
    <location>
        <begin position="21"/>
        <end position="36"/>
    </location>
</feature>
<evidence type="ECO:0000313" key="6">
    <source>
        <dbReference type="EMBL" id="EXI80964.1"/>
    </source>
</evidence>
<dbReference type="GO" id="GO:0042619">
    <property type="term" value="P:poly-hydroxybutyrate biosynthetic process"/>
    <property type="evidence" value="ECO:0007669"/>
    <property type="project" value="InterPro"/>
</dbReference>
<evidence type="ECO:0000256" key="3">
    <source>
        <dbReference type="SAM" id="MobiDB-lite"/>
    </source>
</evidence>
<dbReference type="SUPFAM" id="SSF53474">
    <property type="entry name" value="alpha/beta-Hydrolases"/>
    <property type="match status" value="1"/>
</dbReference>
<proteinExistence type="predicted"/>
<gene>
    <name evidence="6" type="primary">phbC_1</name>
    <name evidence="6" type="ORF">AW10_01578</name>
</gene>
<dbReference type="AlphaFoldDB" id="A0A011QQ35"/>
<dbReference type="Pfam" id="PF12551">
    <property type="entry name" value="PHBC_N"/>
    <property type="match status" value="1"/>
</dbReference>
<feature type="region of interest" description="Disordered" evidence="3">
    <location>
        <begin position="1"/>
        <end position="109"/>
    </location>
</feature>
<evidence type="ECO:0000259" key="5">
    <source>
        <dbReference type="Pfam" id="PF12551"/>
    </source>
</evidence>
<evidence type="ECO:0000313" key="7">
    <source>
        <dbReference type="Proteomes" id="UP000021816"/>
    </source>
</evidence>
<evidence type="ECO:0000256" key="1">
    <source>
        <dbReference type="ARBA" id="ARBA00022679"/>
    </source>
</evidence>
<reference evidence="6 7" key="1">
    <citation type="submission" date="2014-02" db="EMBL/GenBank/DDBJ databases">
        <title>Expanding our view of genomic diversity in Candidatus Accumulibacter clades.</title>
        <authorList>
            <person name="Skennerton C.T."/>
            <person name="Barr J.J."/>
            <person name="Slater F.R."/>
            <person name="Bond P.L."/>
            <person name="Tyson G.W."/>
        </authorList>
    </citation>
    <scope>NUCLEOTIDE SEQUENCE [LARGE SCALE GENOMIC DNA]</scope>
    <source>
        <strain evidence="7">BA-92</strain>
    </source>
</reference>